<evidence type="ECO:0000313" key="3">
    <source>
        <dbReference type="Proteomes" id="UP000298138"/>
    </source>
</evidence>
<feature type="transmembrane region" description="Helical" evidence="1">
    <location>
        <begin position="45"/>
        <end position="70"/>
    </location>
</feature>
<keyword evidence="3" id="KW-1185">Reference proteome</keyword>
<protein>
    <submittedName>
        <fullName evidence="2">Uncharacterized protein</fullName>
    </submittedName>
</protein>
<accession>A0A4S2N388</accession>
<evidence type="ECO:0000256" key="1">
    <source>
        <dbReference type="SAM" id="Phobius"/>
    </source>
</evidence>
<reference evidence="2 3" key="1">
    <citation type="submission" date="2019-04" db="EMBL/GenBank/DDBJ databases">
        <title>Comparative genomics and transcriptomics to analyze fruiting body development in filamentous ascomycetes.</title>
        <authorList>
            <consortium name="DOE Joint Genome Institute"/>
            <person name="Lutkenhaus R."/>
            <person name="Traeger S."/>
            <person name="Breuer J."/>
            <person name="Kuo A."/>
            <person name="Lipzen A."/>
            <person name="Pangilinan J."/>
            <person name="Dilworth D."/>
            <person name="Sandor L."/>
            <person name="Poggeler S."/>
            <person name="Barry K."/>
            <person name="Grigoriev I.V."/>
            <person name="Nowrousian M."/>
        </authorList>
    </citation>
    <scope>NUCLEOTIDE SEQUENCE [LARGE SCALE GENOMIC DNA]</scope>
    <source>
        <strain evidence="2 3">CBS 389.68</strain>
    </source>
</reference>
<evidence type="ECO:0000313" key="2">
    <source>
        <dbReference type="EMBL" id="TGZ83630.1"/>
    </source>
</evidence>
<keyword evidence="1" id="KW-1133">Transmembrane helix</keyword>
<dbReference type="AlphaFoldDB" id="A0A4S2N388"/>
<dbReference type="InParanoid" id="A0A4S2N388"/>
<keyword evidence="1" id="KW-0812">Transmembrane</keyword>
<sequence length="111" mass="12805">MTWDLPTKFSLRNPTRPYFKVVSAPGQASKSPLHDPLSTHLVWKYWYVSIIGLHWLFLLPAIICSFPHLCTSTPFCNHFMPFTVSQSVSQLASEDRFDGLFQNPQARIHAW</sequence>
<dbReference type="EMBL" id="ML220113">
    <property type="protein sequence ID" value="TGZ83630.1"/>
    <property type="molecule type" value="Genomic_DNA"/>
</dbReference>
<name>A0A4S2N388_9PEZI</name>
<gene>
    <name evidence="2" type="ORF">EX30DRAFT_87509</name>
</gene>
<dbReference type="Proteomes" id="UP000298138">
    <property type="component" value="Unassembled WGS sequence"/>
</dbReference>
<proteinExistence type="predicted"/>
<organism evidence="2 3">
    <name type="scientific">Ascodesmis nigricans</name>
    <dbReference type="NCBI Taxonomy" id="341454"/>
    <lineage>
        <taxon>Eukaryota</taxon>
        <taxon>Fungi</taxon>
        <taxon>Dikarya</taxon>
        <taxon>Ascomycota</taxon>
        <taxon>Pezizomycotina</taxon>
        <taxon>Pezizomycetes</taxon>
        <taxon>Pezizales</taxon>
        <taxon>Ascodesmidaceae</taxon>
        <taxon>Ascodesmis</taxon>
    </lineage>
</organism>
<keyword evidence="1" id="KW-0472">Membrane</keyword>